<dbReference type="Proteomes" id="UP000683000">
    <property type="component" value="Unassembled WGS sequence"/>
</dbReference>
<dbReference type="InterPro" id="IPR046521">
    <property type="entry name" value="DUF6698"/>
</dbReference>
<sequence>MFGKAILSNKKCGGPKGRGERMGAQTVTEGLIAGTATIVRYLLSHDREFSVKGEATGISYQKDFQFYLKLLLHPERRRWALDVIEFFNIGVFSTKSSAAQSADNATSVASHVRSWEDELLSEIGNDFEPPVSPSHPRSEPPVSNPRPLSVAADAQAAAAVVRKPGPAPQPSFPERGASLYSESDSDAEPAVPSLVVITERPRPRPLNRVNALPEAITPSISVAPQVQVPVGVHPTSDTASNGQVTNSVITLSNAVNADLQLEVARLSINPDPERPQSAPKSSHRVKGQATASGSSRSKVGAVTAYSAGAASELGEITVMPVAPGPVGRATRSKKRAN</sequence>
<protein>
    <submittedName>
        <fullName evidence="2">Uncharacterized protein</fullName>
    </submittedName>
</protein>
<feature type="compositionally biased region" description="Low complexity" evidence="1">
    <location>
        <begin position="150"/>
        <end position="161"/>
    </location>
</feature>
<organism evidence="2 3">
    <name type="scientific">Boletus reticuloceps</name>
    <dbReference type="NCBI Taxonomy" id="495285"/>
    <lineage>
        <taxon>Eukaryota</taxon>
        <taxon>Fungi</taxon>
        <taxon>Dikarya</taxon>
        <taxon>Basidiomycota</taxon>
        <taxon>Agaricomycotina</taxon>
        <taxon>Agaricomycetes</taxon>
        <taxon>Agaricomycetidae</taxon>
        <taxon>Boletales</taxon>
        <taxon>Boletineae</taxon>
        <taxon>Boletaceae</taxon>
        <taxon>Boletoideae</taxon>
        <taxon>Boletus</taxon>
    </lineage>
</organism>
<name>A0A8I3A5B1_9AGAM</name>
<comment type="caution">
    <text evidence="2">The sequence shown here is derived from an EMBL/GenBank/DDBJ whole genome shotgun (WGS) entry which is preliminary data.</text>
</comment>
<reference evidence="2" key="1">
    <citation type="submission" date="2021-03" db="EMBL/GenBank/DDBJ databases">
        <title>Evolutionary innovations through gain and loss of genes in the ectomycorrhizal Boletales.</title>
        <authorList>
            <person name="Wu G."/>
            <person name="Miyauchi S."/>
            <person name="Morin E."/>
            <person name="Yang Z.-L."/>
            <person name="Xu J."/>
            <person name="Martin F.M."/>
        </authorList>
    </citation>
    <scope>NUCLEOTIDE SEQUENCE</scope>
    <source>
        <strain evidence="2">BR01</strain>
    </source>
</reference>
<dbReference type="OrthoDB" id="2691745at2759"/>
<evidence type="ECO:0000256" key="1">
    <source>
        <dbReference type="SAM" id="MobiDB-lite"/>
    </source>
</evidence>
<dbReference type="Pfam" id="PF20414">
    <property type="entry name" value="DUF6698"/>
    <property type="match status" value="1"/>
</dbReference>
<gene>
    <name evidence="2" type="ORF">JVT61DRAFT_12064</name>
</gene>
<accession>A0A8I3A5B1</accession>
<dbReference type="EMBL" id="JAGFBS010000051">
    <property type="protein sequence ID" value="KAG6370445.1"/>
    <property type="molecule type" value="Genomic_DNA"/>
</dbReference>
<proteinExistence type="predicted"/>
<evidence type="ECO:0000313" key="2">
    <source>
        <dbReference type="EMBL" id="KAG6370445.1"/>
    </source>
</evidence>
<dbReference type="AlphaFoldDB" id="A0A8I3A5B1"/>
<feature type="region of interest" description="Disordered" evidence="1">
    <location>
        <begin position="269"/>
        <end position="300"/>
    </location>
</feature>
<evidence type="ECO:0000313" key="3">
    <source>
        <dbReference type="Proteomes" id="UP000683000"/>
    </source>
</evidence>
<keyword evidence="3" id="KW-1185">Reference proteome</keyword>
<feature type="region of interest" description="Disordered" evidence="1">
    <location>
        <begin position="1"/>
        <end position="21"/>
    </location>
</feature>
<feature type="region of interest" description="Disordered" evidence="1">
    <location>
        <begin position="124"/>
        <end position="189"/>
    </location>
</feature>